<comment type="subcellular location">
    <subcellularLocation>
        <location evidence="1">Secreted</location>
    </subcellularLocation>
</comment>
<proteinExistence type="predicted"/>
<keyword evidence="5 6" id="KW-1015">Disulfide bond</keyword>
<evidence type="ECO:0000256" key="8">
    <source>
        <dbReference type="SAM" id="SignalP"/>
    </source>
</evidence>
<feature type="disulfide bond" evidence="6">
    <location>
        <begin position="222"/>
        <end position="239"/>
    </location>
</feature>
<dbReference type="GO" id="GO:0045840">
    <property type="term" value="P:positive regulation of mitotic nuclear division"/>
    <property type="evidence" value="ECO:0007669"/>
    <property type="project" value="TreeGrafter"/>
</dbReference>
<keyword evidence="2" id="KW-0964">Secreted</keyword>
<keyword evidence="3 6" id="KW-0245">EGF-like domain</keyword>
<dbReference type="OMA" id="PTNERYP"/>
<dbReference type="AlphaFoldDB" id="A0A8B7Y524"/>
<accession>A0A8B7Y524</accession>
<reference evidence="11" key="1">
    <citation type="submission" date="2025-08" db="UniProtKB">
        <authorList>
            <consortium name="RefSeq"/>
        </authorList>
    </citation>
    <scope>IDENTIFICATION</scope>
</reference>
<dbReference type="PROSITE" id="PS01186">
    <property type="entry name" value="EGF_2"/>
    <property type="match status" value="1"/>
</dbReference>
<evidence type="ECO:0000256" key="5">
    <source>
        <dbReference type="ARBA" id="ARBA00023157"/>
    </source>
</evidence>
<feature type="signal peptide" evidence="8">
    <location>
        <begin position="1"/>
        <end position="25"/>
    </location>
</feature>
<evidence type="ECO:0000313" key="11">
    <source>
        <dbReference type="RefSeq" id="XP_022087435.1"/>
    </source>
</evidence>
<keyword evidence="7" id="KW-1133">Transmembrane helix</keyword>
<protein>
    <submittedName>
        <fullName evidence="11">Uncharacterized protein LOC110977518</fullName>
    </submittedName>
</protein>
<dbReference type="SUPFAM" id="SSF57196">
    <property type="entry name" value="EGF/Laminin"/>
    <property type="match status" value="1"/>
</dbReference>
<organism evidence="10 11">
    <name type="scientific">Acanthaster planci</name>
    <name type="common">Crown-of-thorns starfish</name>
    <dbReference type="NCBI Taxonomy" id="133434"/>
    <lineage>
        <taxon>Eukaryota</taxon>
        <taxon>Metazoa</taxon>
        <taxon>Echinodermata</taxon>
        <taxon>Eleutherozoa</taxon>
        <taxon>Asterozoa</taxon>
        <taxon>Asteroidea</taxon>
        <taxon>Valvatacea</taxon>
        <taxon>Valvatida</taxon>
        <taxon>Acanthasteridae</taxon>
        <taxon>Acanthaster</taxon>
    </lineage>
</organism>
<dbReference type="RefSeq" id="XP_022087435.1">
    <property type="nucleotide sequence ID" value="XM_022231743.1"/>
</dbReference>
<evidence type="ECO:0000256" key="7">
    <source>
        <dbReference type="SAM" id="Phobius"/>
    </source>
</evidence>
<feature type="domain" description="EGF-like" evidence="9">
    <location>
        <begin position="208"/>
        <end position="251"/>
    </location>
</feature>
<evidence type="ECO:0000256" key="1">
    <source>
        <dbReference type="ARBA" id="ARBA00004613"/>
    </source>
</evidence>
<dbReference type="PROSITE" id="PS51257">
    <property type="entry name" value="PROKAR_LIPOPROTEIN"/>
    <property type="match status" value="1"/>
</dbReference>
<keyword evidence="4 8" id="KW-0732">Signal</keyword>
<dbReference type="GO" id="GO:0005576">
    <property type="term" value="C:extracellular region"/>
    <property type="evidence" value="ECO:0007669"/>
    <property type="project" value="UniProtKB-SubCell"/>
</dbReference>
<keyword evidence="10" id="KW-1185">Reference proteome</keyword>
<feature type="disulfide bond" evidence="6">
    <location>
        <begin position="241"/>
        <end position="250"/>
    </location>
</feature>
<keyword evidence="7" id="KW-0472">Membrane</keyword>
<evidence type="ECO:0000313" key="10">
    <source>
        <dbReference type="Proteomes" id="UP000694845"/>
    </source>
</evidence>
<dbReference type="GeneID" id="110977518"/>
<dbReference type="CDD" id="cd00054">
    <property type="entry name" value="EGF_CA"/>
    <property type="match status" value="1"/>
</dbReference>
<dbReference type="GO" id="GO:0007173">
    <property type="term" value="P:epidermal growth factor receptor signaling pathway"/>
    <property type="evidence" value="ECO:0007669"/>
    <property type="project" value="TreeGrafter"/>
</dbReference>
<sequence length="405" mass="45095">MKTASRQMLQVVALLSCVAVISVFGDCVSDEARSVEDRTRRVPLVIKGVVVARGQTGNPRTFTIRVGKILKGGNESVASSQVEIAVSEGIQTRGTSTFSPATPDGRASNATSIVTDDDGLADGTTVVMMTGAGELMSSTPQEVTLAPCLDGLNLLDRYIFFLQPMDKEGRIFEVVEDGLPQTRENLRRVRQTVKEEYDANDTLPEDDHRSLCTEPKYVNHYCFNGGTCAVWINQDKYFCICNYPYYGERCEHVDPALQAEDRPVVINDTTLAIAVIMSTLLVLTVICIMAYIRYKNSIWRERKREVEKTLKYLQERYPSTPSRRNSPLPGISRLNNNSAINVEEGAQQMIVFQDAEGRQSRQGSLSSTQYRLLTEVLTHQPVSHRASVDFTEHTSHRDSARSSVV</sequence>
<feature type="chain" id="PRO_5034938855" evidence="8">
    <location>
        <begin position="26"/>
        <end position="405"/>
    </location>
</feature>
<dbReference type="Proteomes" id="UP000694845">
    <property type="component" value="Unplaced"/>
</dbReference>
<feature type="transmembrane region" description="Helical" evidence="7">
    <location>
        <begin position="271"/>
        <end position="294"/>
    </location>
</feature>
<dbReference type="InterPro" id="IPR000742">
    <property type="entry name" value="EGF"/>
</dbReference>
<dbReference type="GO" id="GO:0008284">
    <property type="term" value="P:positive regulation of cell population proliferation"/>
    <property type="evidence" value="ECO:0007669"/>
    <property type="project" value="TreeGrafter"/>
</dbReference>
<evidence type="ECO:0000256" key="3">
    <source>
        <dbReference type="ARBA" id="ARBA00022536"/>
    </source>
</evidence>
<dbReference type="PANTHER" id="PTHR10740">
    <property type="entry name" value="TRANSFORMING GROWTH FACTOR ALPHA"/>
    <property type="match status" value="1"/>
</dbReference>
<name>A0A8B7Y524_ACAPL</name>
<evidence type="ECO:0000256" key="4">
    <source>
        <dbReference type="ARBA" id="ARBA00022729"/>
    </source>
</evidence>
<dbReference type="PROSITE" id="PS50026">
    <property type="entry name" value="EGF_3"/>
    <property type="match status" value="1"/>
</dbReference>
<dbReference type="PANTHER" id="PTHR10740:SF14">
    <property type="entry name" value="EGF-LIKE DOMAIN-CONTAINING PROTEIN"/>
    <property type="match status" value="1"/>
</dbReference>
<evidence type="ECO:0000259" key="9">
    <source>
        <dbReference type="PROSITE" id="PS50026"/>
    </source>
</evidence>
<comment type="caution">
    <text evidence="6">Lacks conserved residue(s) required for the propagation of feature annotation.</text>
</comment>
<keyword evidence="7" id="KW-0812">Transmembrane</keyword>
<gene>
    <name evidence="11" type="primary">LOC110977518</name>
</gene>
<evidence type="ECO:0000256" key="6">
    <source>
        <dbReference type="PROSITE-ProRule" id="PRU00076"/>
    </source>
</evidence>
<dbReference type="OrthoDB" id="6133584at2759"/>
<dbReference type="PROSITE" id="PS00022">
    <property type="entry name" value="EGF_1"/>
    <property type="match status" value="1"/>
</dbReference>
<evidence type="ECO:0000256" key="2">
    <source>
        <dbReference type="ARBA" id="ARBA00022525"/>
    </source>
</evidence>
<dbReference type="KEGG" id="aplc:110977518"/>
<dbReference type="Gene3D" id="2.10.25.10">
    <property type="entry name" value="Laminin"/>
    <property type="match status" value="1"/>
</dbReference>